<name>A0A5C3PDG2_9APHY</name>
<proteinExistence type="predicted"/>
<dbReference type="Proteomes" id="UP000308197">
    <property type="component" value="Unassembled WGS sequence"/>
</dbReference>
<accession>A0A5C3PDG2</accession>
<dbReference type="AlphaFoldDB" id="A0A5C3PDG2"/>
<keyword evidence="2" id="KW-1185">Reference proteome</keyword>
<organism evidence="1 2">
    <name type="scientific">Polyporus arcularius HHB13444</name>
    <dbReference type="NCBI Taxonomy" id="1314778"/>
    <lineage>
        <taxon>Eukaryota</taxon>
        <taxon>Fungi</taxon>
        <taxon>Dikarya</taxon>
        <taxon>Basidiomycota</taxon>
        <taxon>Agaricomycotina</taxon>
        <taxon>Agaricomycetes</taxon>
        <taxon>Polyporales</taxon>
        <taxon>Polyporaceae</taxon>
        <taxon>Polyporus</taxon>
    </lineage>
</organism>
<gene>
    <name evidence="1" type="ORF">K466DRAFT_97790</name>
</gene>
<evidence type="ECO:0000313" key="1">
    <source>
        <dbReference type="EMBL" id="TFK87775.1"/>
    </source>
</evidence>
<reference evidence="1 2" key="1">
    <citation type="journal article" date="2019" name="Nat. Ecol. Evol.">
        <title>Megaphylogeny resolves global patterns of mushroom evolution.</title>
        <authorList>
            <person name="Varga T."/>
            <person name="Krizsan K."/>
            <person name="Foldi C."/>
            <person name="Dima B."/>
            <person name="Sanchez-Garcia M."/>
            <person name="Sanchez-Ramirez S."/>
            <person name="Szollosi G.J."/>
            <person name="Szarkandi J.G."/>
            <person name="Papp V."/>
            <person name="Albert L."/>
            <person name="Andreopoulos W."/>
            <person name="Angelini C."/>
            <person name="Antonin V."/>
            <person name="Barry K.W."/>
            <person name="Bougher N.L."/>
            <person name="Buchanan P."/>
            <person name="Buyck B."/>
            <person name="Bense V."/>
            <person name="Catcheside P."/>
            <person name="Chovatia M."/>
            <person name="Cooper J."/>
            <person name="Damon W."/>
            <person name="Desjardin D."/>
            <person name="Finy P."/>
            <person name="Geml J."/>
            <person name="Haridas S."/>
            <person name="Hughes K."/>
            <person name="Justo A."/>
            <person name="Karasinski D."/>
            <person name="Kautmanova I."/>
            <person name="Kiss B."/>
            <person name="Kocsube S."/>
            <person name="Kotiranta H."/>
            <person name="LaButti K.M."/>
            <person name="Lechner B.E."/>
            <person name="Liimatainen K."/>
            <person name="Lipzen A."/>
            <person name="Lukacs Z."/>
            <person name="Mihaltcheva S."/>
            <person name="Morgado L.N."/>
            <person name="Niskanen T."/>
            <person name="Noordeloos M.E."/>
            <person name="Ohm R.A."/>
            <person name="Ortiz-Santana B."/>
            <person name="Ovrebo C."/>
            <person name="Racz N."/>
            <person name="Riley R."/>
            <person name="Savchenko A."/>
            <person name="Shiryaev A."/>
            <person name="Soop K."/>
            <person name="Spirin V."/>
            <person name="Szebenyi C."/>
            <person name="Tomsovsky M."/>
            <person name="Tulloss R.E."/>
            <person name="Uehling J."/>
            <person name="Grigoriev I.V."/>
            <person name="Vagvolgyi C."/>
            <person name="Papp T."/>
            <person name="Martin F.M."/>
            <person name="Miettinen O."/>
            <person name="Hibbett D.S."/>
            <person name="Nagy L.G."/>
        </authorList>
    </citation>
    <scope>NUCLEOTIDE SEQUENCE [LARGE SCALE GENOMIC DNA]</scope>
    <source>
        <strain evidence="1 2">HHB13444</strain>
    </source>
</reference>
<sequence length="115" mass="12722">MHTGCTVPGHPDSSPLLISALVHVVQVPPGGPGDCLPSGTTNPGINSSKDFTPYPCTADAQWHRILWFFGACTRTYTAIIVYMNLVSCRYRCGRLVALQLAFYLWQDGDFISRRF</sequence>
<dbReference type="EMBL" id="ML211139">
    <property type="protein sequence ID" value="TFK87775.1"/>
    <property type="molecule type" value="Genomic_DNA"/>
</dbReference>
<dbReference type="InParanoid" id="A0A5C3PDG2"/>
<evidence type="ECO:0000313" key="2">
    <source>
        <dbReference type="Proteomes" id="UP000308197"/>
    </source>
</evidence>
<protein>
    <submittedName>
        <fullName evidence="1">Uncharacterized protein</fullName>
    </submittedName>
</protein>